<evidence type="ECO:0000259" key="5">
    <source>
        <dbReference type="Pfam" id="PF04542"/>
    </source>
</evidence>
<keyword evidence="2" id="KW-0805">Transcription regulation</keyword>
<keyword evidence="3" id="KW-0731">Sigma factor</keyword>
<evidence type="ECO:0000256" key="2">
    <source>
        <dbReference type="ARBA" id="ARBA00023015"/>
    </source>
</evidence>
<dbReference type="EMBL" id="JBBEUB010000002">
    <property type="protein sequence ID" value="MEJ2902192.1"/>
    <property type="molecule type" value="Genomic_DNA"/>
</dbReference>
<dbReference type="SUPFAM" id="SSF88946">
    <property type="entry name" value="Sigma2 domain of RNA polymerase sigma factors"/>
    <property type="match status" value="1"/>
</dbReference>
<dbReference type="InterPro" id="IPR014284">
    <property type="entry name" value="RNA_pol_sigma-70_dom"/>
</dbReference>
<feature type="domain" description="RNA polymerase sigma-70 region 2" evidence="5">
    <location>
        <begin position="22"/>
        <end position="88"/>
    </location>
</feature>
<organism evidence="7 8">
    <name type="scientific">Pedobacter panaciterrae</name>
    <dbReference type="NCBI Taxonomy" id="363849"/>
    <lineage>
        <taxon>Bacteria</taxon>
        <taxon>Pseudomonadati</taxon>
        <taxon>Bacteroidota</taxon>
        <taxon>Sphingobacteriia</taxon>
        <taxon>Sphingobacteriales</taxon>
        <taxon>Sphingobacteriaceae</taxon>
        <taxon>Pedobacter</taxon>
    </lineage>
</organism>
<dbReference type="Proteomes" id="UP001378956">
    <property type="component" value="Unassembled WGS sequence"/>
</dbReference>
<dbReference type="PANTHER" id="PTHR43133">
    <property type="entry name" value="RNA POLYMERASE ECF-TYPE SIGMA FACTO"/>
    <property type="match status" value="1"/>
</dbReference>
<evidence type="ECO:0000313" key="7">
    <source>
        <dbReference type="EMBL" id="MEJ2902192.1"/>
    </source>
</evidence>
<dbReference type="Pfam" id="PF04542">
    <property type="entry name" value="Sigma70_r2"/>
    <property type="match status" value="1"/>
</dbReference>
<dbReference type="InterPro" id="IPR013325">
    <property type="entry name" value="RNA_pol_sigma_r2"/>
</dbReference>
<dbReference type="InterPro" id="IPR013324">
    <property type="entry name" value="RNA_pol_sigma_r3/r4-like"/>
</dbReference>
<dbReference type="NCBIfam" id="TIGR02937">
    <property type="entry name" value="sigma70-ECF"/>
    <property type="match status" value="1"/>
</dbReference>
<proteinExistence type="inferred from homology"/>
<dbReference type="PANTHER" id="PTHR43133:SF51">
    <property type="entry name" value="RNA POLYMERASE SIGMA FACTOR"/>
    <property type="match status" value="1"/>
</dbReference>
<dbReference type="Pfam" id="PF08281">
    <property type="entry name" value="Sigma70_r4_2"/>
    <property type="match status" value="1"/>
</dbReference>
<evidence type="ECO:0000256" key="1">
    <source>
        <dbReference type="ARBA" id="ARBA00010641"/>
    </source>
</evidence>
<comment type="similarity">
    <text evidence="1">Belongs to the sigma-70 factor family. ECF subfamily.</text>
</comment>
<keyword evidence="8" id="KW-1185">Reference proteome</keyword>
<dbReference type="InterPro" id="IPR036388">
    <property type="entry name" value="WH-like_DNA-bd_sf"/>
</dbReference>
<comment type="caution">
    <text evidence="7">The sequence shown here is derived from an EMBL/GenBank/DDBJ whole genome shotgun (WGS) entry which is preliminary data.</text>
</comment>
<protein>
    <submittedName>
        <fullName evidence="7">Sigma-70 family RNA polymerase sigma factor</fullName>
    </submittedName>
</protein>
<evidence type="ECO:0000313" key="8">
    <source>
        <dbReference type="Proteomes" id="UP001378956"/>
    </source>
</evidence>
<dbReference type="InterPro" id="IPR039425">
    <property type="entry name" value="RNA_pol_sigma-70-like"/>
</dbReference>
<evidence type="ECO:0000259" key="6">
    <source>
        <dbReference type="Pfam" id="PF08281"/>
    </source>
</evidence>
<name>A0ABU8NL18_9SPHI</name>
<sequence length="186" mass="21993">MLNEKELVAKILRGDARAFEALVKQYEKLVFHVTSRLIKNDEDATDICQEVFIKVYQGLNKFGFQSKLSTWIARIAYLTSINHLRKYKQELQNKSEADNDEIDNYHFSEETPERLMIKKDVAAYVQHLLLQLPLQYRSVLTLFHLEEFSYLEIQEITGMPEGTIKNYLFRAKKLLKEKLEIYLINE</sequence>
<dbReference type="InterPro" id="IPR013249">
    <property type="entry name" value="RNA_pol_sigma70_r4_t2"/>
</dbReference>
<gene>
    <name evidence="7" type="ORF">WAE58_07140</name>
</gene>
<feature type="domain" description="RNA polymerase sigma factor 70 region 4 type 2" evidence="6">
    <location>
        <begin position="124"/>
        <end position="175"/>
    </location>
</feature>
<accession>A0ABU8NL18</accession>
<dbReference type="Gene3D" id="1.10.10.10">
    <property type="entry name" value="Winged helix-like DNA-binding domain superfamily/Winged helix DNA-binding domain"/>
    <property type="match status" value="1"/>
</dbReference>
<dbReference type="Gene3D" id="1.10.1740.10">
    <property type="match status" value="1"/>
</dbReference>
<dbReference type="RefSeq" id="WP_172662574.1">
    <property type="nucleotide sequence ID" value="NZ_CBFGNQ010000021.1"/>
</dbReference>
<dbReference type="SUPFAM" id="SSF88659">
    <property type="entry name" value="Sigma3 and sigma4 domains of RNA polymerase sigma factors"/>
    <property type="match status" value="1"/>
</dbReference>
<keyword evidence="4" id="KW-0804">Transcription</keyword>
<reference evidence="7 8" key="1">
    <citation type="submission" date="2024-03" db="EMBL/GenBank/DDBJ databases">
        <title>Sequence of Lycoming College Course Isolates.</title>
        <authorList>
            <person name="Plotts O."/>
            <person name="Newman J."/>
        </authorList>
    </citation>
    <scope>NUCLEOTIDE SEQUENCE [LARGE SCALE GENOMIC DNA]</scope>
    <source>
        <strain evidence="7 8">CJB-3</strain>
    </source>
</reference>
<evidence type="ECO:0000256" key="4">
    <source>
        <dbReference type="ARBA" id="ARBA00023163"/>
    </source>
</evidence>
<evidence type="ECO:0000256" key="3">
    <source>
        <dbReference type="ARBA" id="ARBA00023082"/>
    </source>
</evidence>
<dbReference type="InterPro" id="IPR007627">
    <property type="entry name" value="RNA_pol_sigma70_r2"/>
</dbReference>